<name>A0A1F8FKQ8_9BACT</name>
<gene>
    <name evidence="2" type="ORF">A3C71_01515</name>
</gene>
<evidence type="ECO:0000313" key="2">
    <source>
        <dbReference type="EMBL" id="OGN13320.1"/>
    </source>
</evidence>
<dbReference type="Pfam" id="PF01797">
    <property type="entry name" value="Y1_Tnp"/>
    <property type="match status" value="1"/>
</dbReference>
<dbReference type="PANTHER" id="PTHR34322:SF2">
    <property type="entry name" value="TRANSPOSASE IS200-LIKE DOMAIN-CONTAINING PROTEIN"/>
    <property type="match status" value="1"/>
</dbReference>
<reference evidence="2 3" key="1">
    <citation type="journal article" date="2016" name="Nat. Commun.">
        <title>Thousands of microbial genomes shed light on interconnected biogeochemical processes in an aquifer system.</title>
        <authorList>
            <person name="Anantharaman K."/>
            <person name="Brown C.T."/>
            <person name="Hug L.A."/>
            <person name="Sharon I."/>
            <person name="Castelle C.J."/>
            <person name="Probst A.J."/>
            <person name="Thomas B.C."/>
            <person name="Singh A."/>
            <person name="Wilkins M.J."/>
            <person name="Karaoz U."/>
            <person name="Brodie E.L."/>
            <person name="Williams K.H."/>
            <person name="Hubbard S.S."/>
            <person name="Banfield J.F."/>
        </authorList>
    </citation>
    <scope>NUCLEOTIDE SEQUENCE [LARGE SCALE GENOMIC DNA]</scope>
</reference>
<dbReference type="InterPro" id="IPR002686">
    <property type="entry name" value="Transposase_17"/>
</dbReference>
<dbReference type="GO" id="GO:0003677">
    <property type="term" value="F:DNA binding"/>
    <property type="evidence" value="ECO:0007669"/>
    <property type="project" value="InterPro"/>
</dbReference>
<dbReference type="GO" id="GO:0004803">
    <property type="term" value="F:transposase activity"/>
    <property type="evidence" value="ECO:0007669"/>
    <property type="project" value="InterPro"/>
</dbReference>
<dbReference type="Proteomes" id="UP000178197">
    <property type="component" value="Unassembled WGS sequence"/>
</dbReference>
<evidence type="ECO:0000313" key="3">
    <source>
        <dbReference type="Proteomes" id="UP000178197"/>
    </source>
</evidence>
<feature type="domain" description="Transposase IS200-like" evidence="1">
    <location>
        <begin position="40"/>
        <end position="167"/>
    </location>
</feature>
<dbReference type="Gene3D" id="3.30.70.1290">
    <property type="entry name" value="Transposase IS200-like"/>
    <property type="match status" value="1"/>
</dbReference>
<proteinExistence type="predicted"/>
<dbReference type="GO" id="GO:0006313">
    <property type="term" value="P:DNA transposition"/>
    <property type="evidence" value="ECO:0007669"/>
    <property type="project" value="InterPro"/>
</dbReference>
<accession>A0A1F8FKQ8</accession>
<comment type="caution">
    <text evidence="2">The sequence shown here is derived from an EMBL/GenBank/DDBJ whole genome shotgun (WGS) entry which is preliminary data.</text>
</comment>
<dbReference type="SMART" id="SM01321">
    <property type="entry name" value="Y1_Tnp"/>
    <property type="match status" value="1"/>
</dbReference>
<dbReference type="InterPro" id="IPR036515">
    <property type="entry name" value="Transposase_17_sf"/>
</dbReference>
<protein>
    <recommendedName>
        <fullName evidence="1">Transposase IS200-like domain-containing protein</fullName>
    </recommendedName>
</protein>
<dbReference type="EMBL" id="MGJT01000009">
    <property type="protein sequence ID" value="OGN13320.1"/>
    <property type="molecule type" value="Genomic_DNA"/>
</dbReference>
<dbReference type="PANTHER" id="PTHR34322">
    <property type="entry name" value="TRANSPOSASE, Y1_TNP DOMAIN-CONTAINING"/>
    <property type="match status" value="1"/>
</dbReference>
<dbReference type="SUPFAM" id="SSF143422">
    <property type="entry name" value="Transposase IS200-like"/>
    <property type="match status" value="1"/>
</dbReference>
<sequence>MEQSQIFEIIQWASLQSNCKDAHCIINKLMNNRDYKNFGREQYYHIFNRGNRKADIFIDNSDYQFFLLRLKQNLFPEEDKKVRLRPLPVNSFSLISYCLMPNHFHFLIRQNSDIPTSKLLSKICTSYSKYFNKKYDQVGQVFQDQFKQVAVDINEYLLWLSAYIHQNPKVAGLTKNLDSYVWSSYPEFVRGDNYGFCEKNIILDQFKNGSDFVNFVESSFEIIKNKKDLEHLLLD</sequence>
<organism evidence="2 3">
    <name type="scientific">Candidatus Yanofskybacteria bacterium RIFCSPHIGHO2_02_FULL_43_15c</name>
    <dbReference type="NCBI Taxonomy" id="1802679"/>
    <lineage>
        <taxon>Bacteria</taxon>
        <taxon>Candidatus Yanofskyibacteriota</taxon>
    </lineage>
</organism>
<evidence type="ECO:0000259" key="1">
    <source>
        <dbReference type="SMART" id="SM01321"/>
    </source>
</evidence>
<dbReference type="AlphaFoldDB" id="A0A1F8FKQ8"/>